<comment type="similarity">
    <text evidence="1 4">Belongs to the GST superfamily. Kappa family.</text>
</comment>
<protein>
    <recommendedName>
        <fullName evidence="4">Glutathione S-transferase kappa</fullName>
        <ecNumber evidence="4">2.5.1.18</ecNumber>
    </recommendedName>
</protein>
<dbReference type="GO" id="GO:0004602">
    <property type="term" value="F:glutathione peroxidase activity"/>
    <property type="evidence" value="ECO:0007669"/>
    <property type="project" value="TreeGrafter"/>
</dbReference>
<dbReference type="EMBL" id="CDHN01000002">
    <property type="protein sequence ID" value="CEJ87560.1"/>
    <property type="molecule type" value="Genomic_DNA"/>
</dbReference>
<dbReference type="GO" id="GO:0004364">
    <property type="term" value="F:glutathione transferase activity"/>
    <property type="evidence" value="ECO:0007669"/>
    <property type="project" value="UniProtKB-UniRule"/>
</dbReference>
<evidence type="ECO:0000313" key="8">
    <source>
        <dbReference type="Proteomes" id="UP000039046"/>
    </source>
</evidence>
<evidence type="ECO:0000256" key="4">
    <source>
        <dbReference type="PIRNR" id="PIRNR006386"/>
    </source>
</evidence>
<reference evidence="7 8" key="1">
    <citation type="journal article" date="2015" name="Genome Announc.">
        <title>Draft Genome Sequence and Gene Annotation of the Entomopathogenic Fungus Verticillium hemipterigenum.</title>
        <authorList>
            <person name="Horn F."/>
            <person name="Habel A."/>
            <person name="Scharf D.H."/>
            <person name="Dworschak J."/>
            <person name="Brakhage A.A."/>
            <person name="Guthke R."/>
            <person name="Hertweck C."/>
            <person name="Linde J."/>
        </authorList>
    </citation>
    <scope>NUCLEOTIDE SEQUENCE [LARGE SCALE GENOMIC DNA]</scope>
</reference>
<keyword evidence="2 4" id="KW-0808">Transferase</keyword>
<accession>A0A0A1T1A8</accession>
<dbReference type="GO" id="GO:0006749">
    <property type="term" value="P:glutathione metabolic process"/>
    <property type="evidence" value="ECO:0007669"/>
    <property type="project" value="TreeGrafter"/>
</dbReference>
<name>A0A0A1T1A8_9HYPO</name>
<dbReference type="InterPro" id="IPR051924">
    <property type="entry name" value="GST_Kappa/NadH"/>
</dbReference>
<dbReference type="Pfam" id="PF01323">
    <property type="entry name" value="DSBA"/>
    <property type="match status" value="1"/>
</dbReference>
<dbReference type="InterPro" id="IPR014440">
    <property type="entry name" value="HCCAis_GSTk"/>
</dbReference>
<dbReference type="AlphaFoldDB" id="A0A0A1T1A8"/>
<evidence type="ECO:0000256" key="1">
    <source>
        <dbReference type="ARBA" id="ARBA00006494"/>
    </source>
</evidence>
<evidence type="ECO:0000256" key="2">
    <source>
        <dbReference type="ARBA" id="ARBA00022679"/>
    </source>
</evidence>
<feature type="active site" description="Nucleophile" evidence="5">
    <location>
        <position position="15"/>
    </location>
</feature>
<evidence type="ECO:0000256" key="5">
    <source>
        <dbReference type="PIRSR" id="PIRSR006386-1"/>
    </source>
</evidence>
<evidence type="ECO:0000259" key="6">
    <source>
        <dbReference type="Pfam" id="PF01323"/>
    </source>
</evidence>
<dbReference type="EC" id="2.5.1.18" evidence="4"/>
<dbReference type="FunFam" id="3.40.30.10:FF:000096">
    <property type="entry name" value="Glutathione S-transferase kappa"/>
    <property type="match status" value="1"/>
</dbReference>
<evidence type="ECO:0000313" key="7">
    <source>
        <dbReference type="EMBL" id="CEJ87560.1"/>
    </source>
</evidence>
<dbReference type="InterPro" id="IPR036249">
    <property type="entry name" value="Thioredoxin-like_sf"/>
</dbReference>
<feature type="domain" description="DSBA-like thioredoxin" evidence="6">
    <location>
        <begin position="7"/>
        <end position="201"/>
    </location>
</feature>
<dbReference type="InterPro" id="IPR001853">
    <property type="entry name" value="DSBA-like_thioredoxin_dom"/>
</dbReference>
<dbReference type="Proteomes" id="UP000039046">
    <property type="component" value="Unassembled WGS sequence"/>
</dbReference>
<dbReference type="OrthoDB" id="4664297at2759"/>
<evidence type="ECO:0000256" key="3">
    <source>
        <dbReference type="ARBA" id="ARBA00047960"/>
    </source>
</evidence>
<dbReference type="PIRSF" id="PIRSF006386">
    <property type="entry name" value="HCCAis_GSTk"/>
    <property type="match status" value="1"/>
</dbReference>
<keyword evidence="8" id="KW-1185">Reference proteome</keyword>
<gene>
    <name evidence="7" type="ORF">VHEMI04453</name>
</gene>
<dbReference type="GO" id="GO:0005777">
    <property type="term" value="C:peroxisome"/>
    <property type="evidence" value="ECO:0007669"/>
    <property type="project" value="TreeGrafter"/>
</dbReference>
<dbReference type="Gene3D" id="3.40.30.10">
    <property type="entry name" value="Glutaredoxin"/>
    <property type="match status" value="1"/>
</dbReference>
<comment type="catalytic activity">
    <reaction evidence="3 4">
        <text>RX + glutathione = an S-substituted glutathione + a halide anion + H(+)</text>
        <dbReference type="Rhea" id="RHEA:16437"/>
        <dbReference type="ChEBI" id="CHEBI:15378"/>
        <dbReference type="ChEBI" id="CHEBI:16042"/>
        <dbReference type="ChEBI" id="CHEBI:17792"/>
        <dbReference type="ChEBI" id="CHEBI:57925"/>
        <dbReference type="ChEBI" id="CHEBI:90779"/>
        <dbReference type="EC" id="2.5.1.18"/>
    </reaction>
</comment>
<dbReference type="GO" id="GO:0005739">
    <property type="term" value="C:mitochondrion"/>
    <property type="evidence" value="ECO:0007669"/>
    <property type="project" value="TreeGrafter"/>
</dbReference>
<dbReference type="PANTHER" id="PTHR42943">
    <property type="entry name" value="GLUTATHIONE S-TRANSFERASE KAPPA"/>
    <property type="match status" value="1"/>
</dbReference>
<proteinExistence type="inferred from homology"/>
<sequence length="221" mass="24677">MPASPKITLYVDLVSPFGYVAYHLLRNDPVFKSCEVTYIPIFLGGLMKACGNTAPINITNKNFWIDRERRLWANMFNIPMKDDIPAGFPIMTLNLMRHLAALRDLDGNQTRMVELIDVLSNELWAKHTEIHKPEVFQPILQRALGATDYAKLVEAVPTKGKSLLMANTDKAFADQAFGLPWLVCTNAKGETQTFWGVDHLGVAASFMGLEKPSAGPWKSVL</sequence>
<dbReference type="PANTHER" id="PTHR42943:SF2">
    <property type="entry name" value="GLUTATHIONE S-TRANSFERASE KAPPA 1"/>
    <property type="match status" value="1"/>
</dbReference>
<organism evidence="7 8">
    <name type="scientific">[Torrubiella] hemipterigena</name>
    <dbReference type="NCBI Taxonomy" id="1531966"/>
    <lineage>
        <taxon>Eukaryota</taxon>
        <taxon>Fungi</taxon>
        <taxon>Dikarya</taxon>
        <taxon>Ascomycota</taxon>
        <taxon>Pezizomycotina</taxon>
        <taxon>Sordariomycetes</taxon>
        <taxon>Hypocreomycetidae</taxon>
        <taxon>Hypocreales</taxon>
        <taxon>Clavicipitaceae</taxon>
        <taxon>Clavicipitaceae incertae sedis</taxon>
        <taxon>'Torrubiella' clade</taxon>
    </lineage>
</organism>
<dbReference type="HOGENOM" id="CLU_069253_1_4_1"/>
<dbReference type="SUPFAM" id="SSF52833">
    <property type="entry name" value="Thioredoxin-like"/>
    <property type="match status" value="1"/>
</dbReference>
<dbReference type="STRING" id="1531966.A0A0A1T1A8"/>